<dbReference type="InterPro" id="IPR006119">
    <property type="entry name" value="Resolv_N"/>
</dbReference>
<comment type="caution">
    <text evidence="3">The sequence shown here is derived from an EMBL/GenBank/DDBJ whole genome shotgun (WGS) entry which is preliminary data.</text>
</comment>
<dbReference type="GO" id="GO:0000150">
    <property type="term" value="F:DNA strand exchange activity"/>
    <property type="evidence" value="ECO:0007669"/>
    <property type="project" value="InterPro"/>
</dbReference>
<organism evidence="3 4">
    <name type="scientific">Caballeronia choica</name>
    <dbReference type="NCBI Taxonomy" id="326476"/>
    <lineage>
        <taxon>Bacteria</taxon>
        <taxon>Pseudomonadati</taxon>
        <taxon>Pseudomonadota</taxon>
        <taxon>Betaproteobacteria</taxon>
        <taxon>Burkholderiales</taxon>
        <taxon>Burkholderiaceae</taxon>
        <taxon>Caballeronia</taxon>
    </lineage>
</organism>
<dbReference type="InterPro" id="IPR038109">
    <property type="entry name" value="DNA_bind_recomb_sf"/>
</dbReference>
<dbReference type="InterPro" id="IPR025827">
    <property type="entry name" value="Zn_ribbon_recom_dom"/>
</dbReference>
<feature type="domain" description="Recombinase" evidence="2">
    <location>
        <begin position="176"/>
        <end position="317"/>
    </location>
</feature>
<dbReference type="OrthoDB" id="8782062at2"/>
<dbReference type="Pfam" id="PF13408">
    <property type="entry name" value="Zn_ribbon_recom"/>
    <property type="match status" value="1"/>
</dbReference>
<dbReference type="PROSITE" id="PS51737">
    <property type="entry name" value="RECOMBINASE_DNA_BIND"/>
    <property type="match status" value="1"/>
</dbReference>
<dbReference type="SMART" id="SM00857">
    <property type="entry name" value="Resolvase"/>
    <property type="match status" value="1"/>
</dbReference>
<dbReference type="Gene3D" id="3.90.1750.20">
    <property type="entry name" value="Putative Large Serine Recombinase, Chain B, Domain 2"/>
    <property type="match status" value="1"/>
</dbReference>
<evidence type="ECO:0000259" key="1">
    <source>
        <dbReference type="PROSITE" id="PS51736"/>
    </source>
</evidence>
<dbReference type="GO" id="GO:0003677">
    <property type="term" value="F:DNA binding"/>
    <property type="evidence" value="ECO:0007669"/>
    <property type="project" value="InterPro"/>
</dbReference>
<feature type="domain" description="Resolvase/invertase-type recombinase catalytic" evidence="1">
    <location>
        <begin position="18"/>
        <end position="169"/>
    </location>
</feature>
<dbReference type="Pfam" id="PF00239">
    <property type="entry name" value="Resolvase"/>
    <property type="match status" value="1"/>
</dbReference>
<accession>A0A158L209</accession>
<dbReference type="InterPro" id="IPR036162">
    <property type="entry name" value="Resolvase-like_N_sf"/>
</dbReference>
<sequence length="689" mass="77272">MSSESFSHKVTADHLRRDAYLYVRQSSLRQVLENTESTQRQYALRDRAVALGWPLERVHTIDNDLGLSGAAAQNRDGFQHLVSQVAMGRAGIVLGLEVSRLARNNADWHRLLELAALSHTLVLDQDGIYDPAHFNDRLLLGLKGAMSEAELHILKARLQGGMRNKASRGELEIPLPVGLIYAPNGAVVLDPDAQVRGALQFLFDTYRQTGAASAVVRRFEREGVSFPRRLQRGLGKGDVLWGAIDHRRITEVLHNPRYAGAFVYGRRRTSYDTELRSHLLEVPREQWHTLIRDAHPGYITWDEFERNQDTLRRNSVSFGIAARGSQPREGVGLLQGRVVCGRCGARMRTRYQQAASGSLATYQCVEAAVRRAAKACQSFQGRGLDAAISALLMDKVAPAALEVAVQVHDEIAARIEQADALRRKQLEGARYDADLARRRYLKVDPDNRLVADALEADWNDRLRQITALQQSHDVQREADAKTLDAQARERIADIALNFPRVWNDPRTASVERKRMLALLIEDVTVVADRTHITAGIRWRGGQTSSIRLARNLPIGMVRKTTPEVVAAIDQLLESCSDAQVAKRLNEMGYGNWRQEPFTYLKVRRLRRAYKLSSHYERLRARGFLAAEEIAKKLGVCVATVHHWGHRGVLHREVLSGSGHCLYLPPDQSTLVRPAIGRPRKSAAQNHSST</sequence>
<evidence type="ECO:0000313" key="4">
    <source>
        <dbReference type="Proteomes" id="UP000054770"/>
    </source>
</evidence>
<reference evidence="3" key="1">
    <citation type="submission" date="2016-01" db="EMBL/GenBank/DDBJ databases">
        <authorList>
            <person name="Peeters C."/>
        </authorList>
    </citation>
    <scope>NUCLEOTIDE SEQUENCE [LARGE SCALE GENOMIC DNA]</scope>
    <source>
        <strain evidence="3">LMG 22940</strain>
    </source>
</reference>
<dbReference type="InterPro" id="IPR011109">
    <property type="entry name" value="DNA_bind_recombinase_dom"/>
</dbReference>
<gene>
    <name evidence="3" type="ORF">AWB68_08402</name>
</gene>
<proteinExistence type="predicted"/>
<dbReference type="Pfam" id="PF07508">
    <property type="entry name" value="Recombinase"/>
    <property type="match status" value="1"/>
</dbReference>
<protein>
    <recommendedName>
        <fullName evidence="5">Resolvase domain-containing protein</fullName>
    </recommendedName>
</protein>
<evidence type="ECO:0000313" key="3">
    <source>
        <dbReference type="EMBL" id="SAL87438.1"/>
    </source>
</evidence>
<evidence type="ECO:0000259" key="2">
    <source>
        <dbReference type="PROSITE" id="PS51737"/>
    </source>
</evidence>
<dbReference type="Gene3D" id="3.40.50.1390">
    <property type="entry name" value="Resolvase, N-terminal catalytic domain"/>
    <property type="match status" value="1"/>
</dbReference>
<dbReference type="PANTHER" id="PTHR30461">
    <property type="entry name" value="DNA-INVERTASE FROM LAMBDOID PROPHAGE"/>
    <property type="match status" value="1"/>
</dbReference>
<dbReference type="EMBL" id="FCON02000290">
    <property type="protein sequence ID" value="SAL87438.1"/>
    <property type="molecule type" value="Genomic_DNA"/>
</dbReference>
<dbReference type="AlphaFoldDB" id="A0A158L209"/>
<dbReference type="CDD" id="cd00338">
    <property type="entry name" value="Ser_Recombinase"/>
    <property type="match status" value="1"/>
</dbReference>
<dbReference type="RefSeq" id="WP_087650113.1">
    <property type="nucleotide sequence ID" value="NZ_FCON02000290.1"/>
</dbReference>
<dbReference type="PANTHER" id="PTHR30461:SF23">
    <property type="entry name" value="DNA RECOMBINASE-RELATED"/>
    <property type="match status" value="1"/>
</dbReference>
<evidence type="ECO:0008006" key="5">
    <source>
        <dbReference type="Google" id="ProtNLM"/>
    </source>
</evidence>
<name>A0A158L209_9BURK</name>
<dbReference type="Proteomes" id="UP000054770">
    <property type="component" value="Unassembled WGS sequence"/>
</dbReference>
<keyword evidence="4" id="KW-1185">Reference proteome</keyword>
<dbReference type="PROSITE" id="PS51736">
    <property type="entry name" value="RECOMBINASES_3"/>
    <property type="match status" value="1"/>
</dbReference>
<dbReference type="SUPFAM" id="SSF53041">
    <property type="entry name" value="Resolvase-like"/>
    <property type="match status" value="1"/>
</dbReference>
<dbReference type="InterPro" id="IPR050639">
    <property type="entry name" value="SSR_resolvase"/>
</dbReference>